<proteinExistence type="predicted"/>
<reference evidence="1" key="1">
    <citation type="submission" date="2020-10" db="EMBL/GenBank/DDBJ databases">
        <title>Microbiome of the Black Sea water column analyzed by genome centric metagenomics.</title>
        <authorList>
            <person name="Cabello-Yeves P.J."/>
            <person name="Callieri C."/>
            <person name="Picazo A."/>
            <person name="Mehrshad M."/>
            <person name="Haro-Moreno J.M."/>
            <person name="Roda-Garcia J."/>
            <person name="Dzembekova N."/>
            <person name="Slabakova V."/>
            <person name="Slabakova N."/>
            <person name="Moncheva S."/>
            <person name="Rodriguez-Valera F."/>
        </authorList>
    </citation>
    <scope>NUCLEOTIDE SEQUENCE</scope>
    <source>
        <strain evidence="1">BS307-5m-G49</strain>
    </source>
</reference>
<sequence length="52" mass="5406">MITALLAISIIILSIAGMSIGLILKNKPLQPSCGGIYLEKGDTCKVCGKTVD</sequence>
<organism evidence="1 2">
    <name type="scientific">SAR86 cluster bacterium</name>
    <dbReference type="NCBI Taxonomy" id="2030880"/>
    <lineage>
        <taxon>Bacteria</taxon>
        <taxon>Pseudomonadati</taxon>
        <taxon>Pseudomonadota</taxon>
        <taxon>Gammaproteobacteria</taxon>
        <taxon>SAR86 cluster</taxon>
    </lineage>
</organism>
<evidence type="ECO:0000313" key="1">
    <source>
        <dbReference type="EMBL" id="MBL6811874.1"/>
    </source>
</evidence>
<name>A0A937I013_9GAMM</name>
<dbReference type="Proteomes" id="UP000744438">
    <property type="component" value="Unassembled WGS sequence"/>
</dbReference>
<dbReference type="EMBL" id="JADHQC010000018">
    <property type="protein sequence ID" value="MBL6811874.1"/>
    <property type="molecule type" value="Genomic_DNA"/>
</dbReference>
<evidence type="ECO:0008006" key="3">
    <source>
        <dbReference type="Google" id="ProtNLM"/>
    </source>
</evidence>
<evidence type="ECO:0000313" key="2">
    <source>
        <dbReference type="Proteomes" id="UP000744438"/>
    </source>
</evidence>
<dbReference type="AlphaFoldDB" id="A0A937I013"/>
<comment type="caution">
    <text evidence="1">The sequence shown here is derived from an EMBL/GenBank/DDBJ whole genome shotgun (WGS) entry which is preliminary data.</text>
</comment>
<gene>
    <name evidence="1" type="ORF">ISQ63_03195</name>
</gene>
<accession>A0A937I013</accession>
<protein>
    <recommendedName>
        <fullName evidence="3">(Na+)-NQR maturation NqrM</fullName>
    </recommendedName>
</protein>